<feature type="compositionally biased region" description="Low complexity" evidence="1">
    <location>
        <begin position="307"/>
        <end position="320"/>
    </location>
</feature>
<dbReference type="PATRIC" id="fig|710421.3.peg.2458"/>
<name>I4BIX7_MYCCN</name>
<evidence type="ECO:0000259" key="3">
    <source>
        <dbReference type="Pfam" id="PF08237"/>
    </source>
</evidence>
<keyword evidence="2" id="KW-0732">Signal</keyword>
<evidence type="ECO:0000313" key="4">
    <source>
        <dbReference type="EMBL" id="AFM17234.1"/>
    </source>
</evidence>
<sequence precursor="true">MRIFAVSTVLAGALSLPLGLATGEAAAATPVLTISGHTLVVRTPMEQELQGRLCRGQFSCQKVDYRSSGLGGRPKVEAVEILQNDLQATAGPAIVFAYSQGGEIATSWLLKYGASTGRVAGQPDEVQFVLAGSPDNGMGGLGPASGSTTAPATPTDTGYTIIEVSREYDLESDFPTKRFNSFANANARSGYFRVHMDYTGVDLTDPNNLVLQKGGTTYVLVPTENLPMLDPLLSLHLNGLHDALNAKLKPIVDSAYDRTGYVTLAEAMAAGWELPNLLTDLPPAAAPAQNAVAGLSVAPSTGSGEKASSAAAPVVSAESADPGIGGRKVSPAVRTRQKSAAGALSLDTPAGEADRTEDDTAMRSTRSPRHALQSSRVADGMAAPDKTDGSSTVHASDRMRVQTQPRHSRTAASDRAAARSTGRHAL</sequence>
<organism evidence="4 5">
    <name type="scientific">Mycolicibacterium chubuense (strain NBB4)</name>
    <name type="common">Mycobacterium chubuense</name>
    <dbReference type="NCBI Taxonomy" id="710421"/>
    <lineage>
        <taxon>Bacteria</taxon>
        <taxon>Bacillati</taxon>
        <taxon>Actinomycetota</taxon>
        <taxon>Actinomycetes</taxon>
        <taxon>Mycobacteriales</taxon>
        <taxon>Mycobacteriaceae</taxon>
        <taxon>Mycolicibacterium</taxon>
    </lineage>
</organism>
<protein>
    <submittedName>
        <fullName evidence="4">PE-PPE domain-containing protein</fullName>
    </submittedName>
</protein>
<keyword evidence="5" id="KW-1185">Reference proteome</keyword>
<reference evidence="4 5" key="1">
    <citation type="submission" date="2012-06" db="EMBL/GenBank/DDBJ databases">
        <title>Complete sequence of chromosome of Mycobacterium chubuense NBB4.</title>
        <authorList>
            <consortium name="US DOE Joint Genome Institute"/>
            <person name="Lucas S."/>
            <person name="Han J."/>
            <person name="Lapidus A."/>
            <person name="Cheng J.-F."/>
            <person name="Goodwin L."/>
            <person name="Pitluck S."/>
            <person name="Peters L."/>
            <person name="Mikhailova N."/>
            <person name="Teshima H."/>
            <person name="Detter J.C."/>
            <person name="Han C."/>
            <person name="Tapia R."/>
            <person name="Land M."/>
            <person name="Hauser L."/>
            <person name="Kyrpides N."/>
            <person name="Ivanova N."/>
            <person name="Pagani I."/>
            <person name="Mattes T."/>
            <person name="Holmes A."/>
            <person name="Rutledge P."/>
            <person name="Paulsen I."/>
            <person name="Coleman N."/>
            <person name="Woyke T."/>
        </authorList>
    </citation>
    <scope>NUCLEOTIDE SEQUENCE [LARGE SCALE GENOMIC DNA]</scope>
    <source>
        <strain evidence="4 5">NBB4</strain>
    </source>
</reference>
<dbReference type="eggNOG" id="COG5651">
    <property type="taxonomic scope" value="Bacteria"/>
</dbReference>
<evidence type="ECO:0000256" key="2">
    <source>
        <dbReference type="SAM" id="SignalP"/>
    </source>
</evidence>
<dbReference type="KEGG" id="mcb:Mycch_2461"/>
<evidence type="ECO:0000256" key="1">
    <source>
        <dbReference type="SAM" id="MobiDB-lite"/>
    </source>
</evidence>
<proteinExistence type="predicted"/>
<dbReference type="AlphaFoldDB" id="I4BIX7"/>
<dbReference type="Proteomes" id="UP000006057">
    <property type="component" value="Chromosome"/>
</dbReference>
<feature type="chain" id="PRO_5003686368" evidence="2">
    <location>
        <begin position="28"/>
        <end position="426"/>
    </location>
</feature>
<dbReference type="Pfam" id="PF08237">
    <property type="entry name" value="PE-PPE"/>
    <property type="match status" value="1"/>
</dbReference>
<dbReference type="STRING" id="710421.Mycch_2461"/>
<feature type="domain" description="PE-PPE" evidence="3">
    <location>
        <begin position="77"/>
        <end position="257"/>
    </location>
</feature>
<evidence type="ECO:0000313" key="5">
    <source>
        <dbReference type="Proteomes" id="UP000006057"/>
    </source>
</evidence>
<dbReference type="Gene3D" id="3.40.50.1820">
    <property type="entry name" value="alpha/beta hydrolase"/>
    <property type="match status" value="1"/>
</dbReference>
<accession>I4BIX7</accession>
<dbReference type="HOGENOM" id="CLU_643762_0_0_11"/>
<dbReference type="RefSeq" id="WP_014815714.1">
    <property type="nucleotide sequence ID" value="NC_018027.1"/>
</dbReference>
<dbReference type="OrthoDB" id="4371169at2"/>
<dbReference type="InterPro" id="IPR029058">
    <property type="entry name" value="AB_hydrolase_fold"/>
</dbReference>
<feature type="compositionally biased region" description="Low complexity" evidence="1">
    <location>
        <begin position="410"/>
        <end position="420"/>
    </location>
</feature>
<dbReference type="InterPro" id="IPR013228">
    <property type="entry name" value="PE-PPE_C"/>
</dbReference>
<gene>
    <name evidence="4" type="ordered locus">Mycch_2461</name>
</gene>
<feature type="region of interest" description="Disordered" evidence="1">
    <location>
        <begin position="296"/>
        <end position="426"/>
    </location>
</feature>
<dbReference type="EMBL" id="CP003053">
    <property type="protein sequence ID" value="AFM17234.1"/>
    <property type="molecule type" value="Genomic_DNA"/>
</dbReference>
<feature type="signal peptide" evidence="2">
    <location>
        <begin position="1"/>
        <end position="27"/>
    </location>
</feature>
<feature type="compositionally biased region" description="Basic and acidic residues" evidence="1">
    <location>
        <begin position="352"/>
        <end position="361"/>
    </location>
</feature>